<reference evidence="2 3" key="1">
    <citation type="submission" date="2013-11" db="EMBL/GenBank/DDBJ databases">
        <title>Metagenomic analysis of a methanogenic consortium involved in long chain n-alkane degradation.</title>
        <authorList>
            <person name="Davidova I.A."/>
            <person name="Callaghan A.V."/>
            <person name="Wawrik B."/>
            <person name="Pruitt S."/>
            <person name="Marks C."/>
            <person name="Duncan K.E."/>
            <person name="Suflita J.M."/>
        </authorList>
    </citation>
    <scope>NUCLEOTIDE SEQUENCE [LARGE SCALE GENOMIC DNA]</scope>
    <source>
        <strain evidence="2 3">SPR</strain>
    </source>
</reference>
<dbReference type="PANTHER" id="PTHR15629">
    <property type="entry name" value="SH3YL1 PROTEIN"/>
    <property type="match status" value="1"/>
</dbReference>
<dbReference type="AlphaFoldDB" id="A0A0D2HKA8"/>
<organism evidence="2 3">
    <name type="scientific">Dethiosulfatarculus sandiegensis</name>
    <dbReference type="NCBI Taxonomy" id="1429043"/>
    <lineage>
        <taxon>Bacteria</taxon>
        <taxon>Pseudomonadati</taxon>
        <taxon>Thermodesulfobacteriota</taxon>
        <taxon>Desulfarculia</taxon>
        <taxon>Desulfarculales</taxon>
        <taxon>Desulfarculaceae</taxon>
        <taxon>Dethiosulfatarculus</taxon>
    </lineage>
</organism>
<dbReference type="CDD" id="cd11524">
    <property type="entry name" value="SYLF"/>
    <property type="match status" value="1"/>
</dbReference>
<dbReference type="EMBL" id="AZAC01000067">
    <property type="protein sequence ID" value="KIX11063.1"/>
    <property type="molecule type" value="Genomic_DNA"/>
</dbReference>
<dbReference type="InterPro" id="IPR051702">
    <property type="entry name" value="SH3_domain_YSC84-like"/>
</dbReference>
<dbReference type="GO" id="GO:0035091">
    <property type="term" value="F:phosphatidylinositol binding"/>
    <property type="evidence" value="ECO:0007669"/>
    <property type="project" value="TreeGrafter"/>
</dbReference>
<feature type="domain" description="Ysc84 actin-binding" evidence="1">
    <location>
        <begin position="106"/>
        <end position="229"/>
    </location>
</feature>
<dbReference type="Pfam" id="PF04366">
    <property type="entry name" value="Ysc84"/>
    <property type="match status" value="1"/>
</dbReference>
<dbReference type="InterPro" id="IPR007461">
    <property type="entry name" value="Ysc84_actin-binding"/>
</dbReference>
<comment type="caution">
    <text evidence="2">The sequence shown here is derived from an EMBL/GenBank/DDBJ whole genome shotgun (WGS) entry which is preliminary data.</text>
</comment>
<evidence type="ECO:0000313" key="2">
    <source>
        <dbReference type="EMBL" id="KIX11063.1"/>
    </source>
</evidence>
<keyword evidence="3" id="KW-1185">Reference proteome</keyword>
<gene>
    <name evidence="2" type="ORF">X474_25225</name>
</gene>
<dbReference type="InParanoid" id="A0A0D2HKA8"/>
<proteinExistence type="predicted"/>
<name>A0A0D2HKA8_9BACT</name>
<dbReference type="PANTHER" id="PTHR15629:SF2">
    <property type="entry name" value="SH3 DOMAIN-CONTAINING YSC84-LIKE PROTEIN 1"/>
    <property type="match status" value="1"/>
</dbReference>
<dbReference type="STRING" id="1429043.X474_25225"/>
<dbReference type="OrthoDB" id="9782434at2"/>
<dbReference type="Proteomes" id="UP000032233">
    <property type="component" value="Unassembled WGS sequence"/>
</dbReference>
<dbReference type="PATRIC" id="fig|1429043.3.peg.5331"/>
<evidence type="ECO:0000259" key="1">
    <source>
        <dbReference type="Pfam" id="PF04366"/>
    </source>
</evidence>
<evidence type="ECO:0000313" key="3">
    <source>
        <dbReference type="Proteomes" id="UP000032233"/>
    </source>
</evidence>
<protein>
    <recommendedName>
        <fullName evidence="1">Ysc84 actin-binding domain-containing protein</fullName>
    </recommendedName>
</protein>
<dbReference type="RefSeq" id="WP_044352270.1">
    <property type="nucleotide sequence ID" value="NZ_AZAC01000067.1"/>
</dbReference>
<sequence>MRQIGKRIGVFILAALVLGFAGHAMALDKFEAELKVKEAAILVEKFMTSPDSGAPHWMLKRAKAVILIPNMVKAGFVVGGKYGHGVVCVRKADGSWSEPSFMVIAGANVGFQIGAESMDLFMFVMRERGLEGVLKNQVKFGVDASVAAGPVGRTAEASLSAASLSADVYSYSRAQGAFAGATVGAAGLEVDEDTNKSYYGKDATSKEILQGGKVVAPEAARHLMEVLARYSK</sequence>
<accession>A0A0D2HKA8</accession>